<dbReference type="PIRSF" id="PIRSF001771">
    <property type="entry name" value="Cyclin_A_B_D_E"/>
    <property type="match status" value="1"/>
</dbReference>
<feature type="compositionally biased region" description="Basic residues" evidence="9">
    <location>
        <begin position="1"/>
        <end position="12"/>
    </location>
</feature>
<dbReference type="InterPro" id="IPR046965">
    <property type="entry name" value="Cyclin_A/B-like"/>
</dbReference>
<accession>A0A3B5R414</accession>
<evidence type="ECO:0000256" key="4">
    <source>
        <dbReference type="ARBA" id="ARBA00023127"/>
    </source>
</evidence>
<keyword evidence="3" id="KW-0132">Cell division</keyword>
<dbReference type="CDD" id="cd20504">
    <property type="entry name" value="CYCLIN_CCNA_rpt1"/>
    <property type="match status" value="1"/>
</dbReference>
<keyword evidence="4 8" id="KW-0195">Cyclin</keyword>
<dbReference type="InterPro" id="IPR039361">
    <property type="entry name" value="Cyclin"/>
</dbReference>
<comment type="subunit">
    <text evidence="6">Interacts with the CDK1 protein kinase to form a serine/threonine kinase holoenzyme complex also known as maturation promoting factor (MPF). The cyclin subunit imparts substrate specificity to the complex.</text>
</comment>
<dbReference type="InterPro" id="IPR048258">
    <property type="entry name" value="Cyclins_cyclin-box"/>
</dbReference>
<comment type="similarity">
    <text evidence="2">Belongs to the cyclin family. Cyclin AB subfamily.</text>
</comment>
<sequence length="364" mass="41529">MNFSKNPHRGSPTHKENIPSSTKAESFQYPRTTQRTVLGSLSENEQRGRSLSQVGKSSISPEASFPSTVLFQTARNSCQDASMLSEPDESLISGETFCFDYAEDIYKNLRESEKQFRPKPSYLERHPEITNGMRVILVDWLVEVVQEYKLGSETLHLAVNYLDRFLSYTTFIKRNKLQLVGTAALLIAAKYEEIFPPELNEFVYITDCTYAKKQLLRMESVLLKVLDFKMAAPTTNQFLRLFMFIHSVCSTTENLAMYIAELSLLETDPFLQYTPSILAAGTYCLATYTIHKSYWPDSLITFTGYTMEEIMPCLTSLHKLYISAETRPQQAVRDKYKTSKYGEVLSCFRDLSPHCSASQCLPLP</sequence>
<dbReference type="InterPro" id="IPR036915">
    <property type="entry name" value="Cyclin-like_sf"/>
</dbReference>
<dbReference type="InterPro" id="IPR013763">
    <property type="entry name" value="Cyclin-like_dom"/>
</dbReference>
<evidence type="ECO:0000259" key="10">
    <source>
        <dbReference type="SMART" id="SM00385"/>
    </source>
</evidence>
<dbReference type="SMART" id="SM01332">
    <property type="entry name" value="Cyclin_C"/>
    <property type="match status" value="1"/>
</dbReference>
<proteinExistence type="inferred from homology"/>
<dbReference type="AlphaFoldDB" id="A0A3B5R414"/>
<comment type="function">
    <text evidence="1">Essential for the control of the cell cycle at the G2/M (mitosis) transition.</text>
</comment>
<evidence type="ECO:0000256" key="1">
    <source>
        <dbReference type="ARBA" id="ARBA00003222"/>
    </source>
</evidence>
<feature type="domain" description="Cyclin C-terminal" evidence="11">
    <location>
        <begin position="233"/>
        <end position="348"/>
    </location>
</feature>
<dbReference type="GO" id="GO:0051301">
    <property type="term" value="P:cell division"/>
    <property type="evidence" value="ECO:0007669"/>
    <property type="project" value="UniProtKB-KW"/>
</dbReference>
<feature type="compositionally biased region" description="Polar residues" evidence="9">
    <location>
        <begin position="18"/>
        <end position="62"/>
    </location>
</feature>
<reference evidence="12" key="4">
    <citation type="submission" date="2025-09" db="UniProtKB">
        <authorList>
            <consortium name="Ensembl"/>
        </authorList>
    </citation>
    <scope>IDENTIFICATION</scope>
    <source>
        <strain evidence="12">JP 163 A</strain>
    </source>
</reference>
<evidence type="ECO:0000256" key="8">
    <source>
        <dbReference type="RuleBase" id="RU000383"/>
    </source>
</evidence>
<feature type="domain" description="Cyclin-like" evidence="10">
    <location>
        <begin position="139"/>
        <end position="224"/>
    </location>
</feature>
<dbReference type="Ensembl" id="ENSXMAT00000027323.1">
    <property type="protein sequence ID" value="ENSXMAP00000037006.1"/>
    <property type="gene ID" value="ENSXMAG00000008564.2"/>
</dbReference>
<reference evidence="13" key="1">
    <citation type="submission" date="2012-01" db="EMBL/GenBank/DDBJ databases">
        <authorList>
            <person name="Walter R."/>
            <person name="Schartl M."/>
            <person name="Warren W."/>
        </authorList>
    </citation>
    <scope>NUCLEOTIDE SEQUENCE [LARGE SCALE GENOMIC DNA]</scope>
    <source>
        <strain evidence="13">JP 163 A</strain>
    </source>
</reference>
<evidence type="ECO:0000256" key="5">
    <source>
        <dbReference type="ARBA" id="ARBA00023306"/>
    </source>
</evidence>
<name>A0A3B5R414_XIPMA</name>
<evidence type="ECO:0000259" key="11">
    <source>
        <dbReference type="SMART" id="SM01332"/>
    </source>
</evidence>
<evidence type="ECO:0000256" key="3">
    <source>
        <dbReference type="ARBA" id="ARBA00022618"/>
    </source>
</evidence>
<dbReference type="InterPro" id="IPR006671">
    <property type="entry name" value="Cyclin_N"/>
</dbReference>
<keyword evidence="5" id="KW-0131">Cell cycle</keyword>
<organism evidence="12 13">
    <name type="scientific">Xiphophorus maculatus</name>
    <name type="common">Southern platyfish</name>
    <name type="synonym">Platypoecilus maculatus</name>
    <dbReference type="NCBI Taxonomy" id="8083"/>
    <lineage>
        <taxon>Eukaryota</taxon>
        <taxon>Metazoa</taxon>
        <taxon>Chordata</taxon>
        <taxon>Craniata</taxon>
        <taxon>Vertebrata</taxon>
        <taxon>Euteleostomi</taxon>
        <taxon>Actinopterygii</taxon>
        <taxon>Neopterygii</taxon>
        <taxon>Teleostei</taxon>
        <taxon>Neoteleostei</taxon>
        <taxon>Acanthomorphata</taxon>
        <taxon>Ovalentaria</taxon>
        <taxon>Atherinomorphae</taxon>
        <taxon>Cyprinodontiformes</taxon>
        <taxon>Poeciliidae</taxon>
        <taxon>Poeciliinae</taxon>
        <taxon>Xiphophorus</taxon>
    </lineage>
</organism>
<dbReference type="PROSITE" id="PS00292">
    <property type="entry name" value="CYCLINS"/>
    <property type="match status" value="1"/>
</dbReference>
<reference evidence="12" key="3">
    <citation type="submission" date="2025-08" db="UniProtKB">
        <authorList>
            <consortium name="Ensembl"/>
        </authorList>
    </citation>
    <scope>IDENTIFICATION</scope>
    <source>
        <strain evidence="12">JP 163 A</strain>
    </source>
</reference>
<reference evidence="13" key="2">
    <citation type="journal article" date="2013" name="Nat. Genet.">
        <title>The genome of the platyfish, Xiphophorus maculatus, provides insights into evolutionary adaptation and several complex traits.</title>
        <authorList>
            <person name="Schartl M."/>
            <person name="Walter R.B."/>
            <person name="Shen Y."/>
            <person name="Garcia T."/>
            <person name="Catchen J."/>
            <person name="Amores A."/>
            <person name="Braasch I."/>
            <person name="Chalopin D."/>
            <person name="Volff J.N."/>
            <person name="Lesch K.P."/>
            <person name="Bisazza A."/>
            <person name="Minx P."/>
            <person name="Hillier L."/>
            <person name="Wilson R.K."/>
            <person name="Fuerstenberg S."/>
            <person name="Boore J."/>
            <person name="Searle S."/>
            <person name="Postlethwait J.H."/>
            <person name="Warren W.C."/>
        </authorList>
    </citation>
    <scope>NUCLEOTIDE SEQUENCE [LARGE SCALE GENOMIC DNA]</scope>
    <source>
        <strain evidence="13">JP 163 A</strain>
    </source>
</reference>
<dbReference type="SMART" id="SM00385">
    <property type="entry name" value="CYCLIN"/>
    <property type="match status" value="2"/>
</dbReference>
<evidence type="ECO:0000256" key="6">
    <source>
        <dbReference type="ARBA" id="ARBA00025821"/>
    </source>
</evidence>
<feature type="region of interest" description="Disordered" evidence="9">
    <location>
        <begin position="1"/>
        <end position="62"/>
    </location>
</feature>
<evidence type="ECO:0000256" key="2">
    <source>
        <dbReference type="ARBA" id="ARBA00006955"/>
    </source>
</evidence>
<dbReference type="InterPro" id="IPR004367">
    <property type="entry name" value="Cyclin_C-dom"/>
</dbReference>
<dbReference type="SUPFAM" id="SSF47954">
    <property type="entry name" value="Cyclin-like"/>
    <property type="match status" value="2"/>
</dbReference>
<evidence type="ECO:0000256" key="9">
    <source>
        <dbReference type="SAM" id="MobiDB-lite"/>
    </source>
</evidence>
<dbReference type="Pfam" id="PF00134">
    <property type="entry name" value="Cyclin_N"/>
    <property type="match status" value="1"/>
</dbReference>
<dbReference type="GO" id="GO:0016538">
    <property type="term" value="F:cyclin-dependent protein serine/threonine kinase regulator activity"/>
    <property type="evidence" value="ECO:0007669"/>
    <property type="project" value="InterPro"/>
</dbReference>
<evidence type="ECO:0000313" key="12">
    <source>
        <dbReference type="Ensembl" id="ENSXMAP00000037006.1"/>
    </source>
</evidence>
<dbReference type="GO" id="GO:0044772">
    <property type="term" value="P:mitotic cell cycle phase transition"/>
    <property type="evidence" value="ECO:0007669"/>
    <property type="project" value="InterPro"/>
</dbReference>
<evidence type="ECO:0000256" key="7">
    <source>
        <dbReference type="ARBA" id="ARBA00040980"/>
    </source>
</evidence>
<dbReference type="Pfam" id="PF02984">
    <property type="entry name" value="Cyclin_C"/>
    <property type="match status" value="1"/>
</dbReference>
<feature type="domain" description="Cyclin-like" evidence="10">
    <location>
        <begin position="237"/>
        <end position="319"/>
    </location>
</feature>
<protein>
    <recommendedName>
        <fullName evidence="7">G2/mitotic-specific cyclin-B2</fullName>
    </recommendedName>
</protein>
<dbReference type="GeneTree" id="ENSGT00940000157940"/>
<dbReference type="PANTHER" id="PTHR10177">
    <property type="entry name" value="CYCLINS"/>
    <property type="match status" value="1"/>
</dbReference>
<evidence type="ECO:0000313" key="13">
    <source>
        <dbReference type="Proteomes" id="UP000002852"/>
    </source>
</evidence>
<dbReference type="Proteomes" id="UP000002852">
    <property type="component" value="Unassembled WGS sequence"/>
</dbReference>
<keyword evidence="13" id="KW-1185">Reference proteome</keyword>
<dbReference type="FunFam" id="1.10.472.10:FF:000001">
    <property type="entry name" value="G2/mitotic-specific cyclin"/>
    <property type="match status" value="1"/>
</dbReference>
<dbReference type="Gene3D" id="1.10.472.10">
    <property type="entry name" value="Cyclin-like"/>
    <property type="match status" value="2"/>
</dbReference>